<evidence type="ECO:0000313" key="2">
    <source>
        <dbReference type="EMBL" id="MDR9898040.1"/>
    </source>
</evidence>
<keyword evidence="3" id="KW-1185">Reference proteome</keyword>
<dbReference type="Proteomes" id="UP000667802">
    <property type="component" value="Unassembled WGS sequence"/>
</dbReference>
<feature type="domain" description="Effector-associated" evidence="1">
    <location>
        <begin position="6"/>
        <end position="91"/>
    </location>
</feature>
<evidence type="ECO:0000259" key="1">
    <source>
        <dbReference type="Pfam" id="PF19955"/>
    </source>
</evidence>
<reference evidence="3" key="1">
    <citation type="journal article" date="2021" name="Science">
        <title>Hunting the eagle killer: A cyanobacterial neurotoxin causes vacuolar myelinopathy.</title>
        <authorList>
            <person name="Breinlinger S."/>
            <person name="Phillips T.J."/>
            <person name="Haram B.N."/>
            <person name="Mares J."/>
            <person name="Martinez Yerena J.A."/>
            <person name="Hrouzek P."/>
            <person name="Sobotka R."/>
            <person name="Henderson W.M."/>
            <person name="Schmieder P."/>
            <person name="Williams S.M."/>
            <person name="Lauderdale J.D."/>
            <person name="Wilde H.D."/>
            <person name="Gerrin W."/>
            <person name="Kust A."/>
            <person name="Washington J.W."/>
            <person name="Wagner C."/>
            <person name="Geier B."/>
            <person name="Liebeke M."/>
            <person name="Enke H."/>
            <person name="Niedermeyer T.H.J."/>
            <person name="Wilde S.B."/>
        </authorList>
    </citation>
    <scope>NUCLEOTIDE SEQUENCE [LARGE SCALE GENOMIC DNA]</scope>
    <source>
        <strain evidence="3">Thurmond2011</strain>
    </source>
</reference>
<dbReference type="AlphaFoldDB" id="A0AAP5MAE1"/>
<dbReference type="RefSeq" id="WP_208341411.1">
    <property type="nucleotide sequence ID" value="NZ_CAWQFN010000879.1"/>
</dbReference>
<gene>
    <name evidence="2" type="ORF">G7B40_026275</name>
</gene>
<dbReference type="EMBL" id="JAALHA020000015">
    <property type="protein sequence ID" value="MDR9898040.1"/>
    <property type="molecule type" value="Genomic_DNA"/>
</dbReference>
<evidence type="ECO:0000313" key="3">
    <source>
        <dbReference type="Proteomes" id="UP000667802"/>
    </source>
</evidence>
<proteinExistence type="predicted"/>
<dbReference type="Pfam" id="PF19955">
    <property type="entry name" value="EAD1"/>
    <property type="match status" value="1"/>
</dbReference>
<name>A0AAP5MAE1_9CYAN</name>
<sequence>MLKILRLSGQQRKKLQEALIDAFRDKASLERMLAFELDKNLDAIAGGNSLQDIVFNLIETAEAQGWIEDLVNAARESNPGNHLLKATAEGLLPNYNLETLSISSPNIPQKQETAGNNIYHSYPDIELEYPDGYVPLNSSFYIELQGRD</sequence>
<protein>
    <submittedName>
        <fullName evidence="2">Effector-associated domain EAD1-containing protein</fullName>
    </submittedName>
</protein>
<comment type="caution">
    <text evidence="2">The sequence shown here is derived from an EMBL/GenBank/DDBJ whole genome shotgun (WGS) entry which is preliminary data.</text>
</comment>
<accession>A0AAP5MAE1</accession>
<organism evidence="2 3">
    <name type="scientific">Aetokthonos hydrillicola Thurmond2011</name>
    <dbReference type="NCBI Taxonomy" id="2712845"/>
    <lineage>
        <taxon>Bacteria</taxon>
        <taxon>Bacillati</taxon>
        <taxon>Cyanobacteriota</taxon>
        <taxon>Cyanophyceae</taxon>
        <taxon>Nostocales</taxon>
        <taxon>Hapalosiphonaceae</taxon>
        <taxon>Aetokthonos</taxon>
    </lineage>
</organism>
<dbReference type="InterPro" id="IPR045430">
    <property type="entry name" value="EAD1"/>
</dbReference>